<evidence type="ECO:0000313" key="1">
    <source>
        <dbReference type="EMBL" id="MBX63329.1"/>
    </source>
</evidence>
<dbReference type="AlphaFoldDB" id="A0A2P2Q8X2"/>
<name>A0A2P2Q8X2_RHIMU</name>
<protein>
    <submittedName>
        <fullName evidence="1">Uncharacterized protein</fullName>
    </submittedName>
</protein>
<proteinExistence type="predicted"/>
<reference evidence="1" key="1">
    <citation type="submission" date="2018-02" db="EMBL/GenBank/DDBJ databases">
        <title>Rhizophora mucronata_Transcriptome.</title>
        <authorList>
            <person name="Meera S.P."/>
            <person name="Sreeshan A."/>
            <person name="Augustine A."/>
        </authorList>
    </citation>
    <scope>NUCLEOTIDE SEQUENCE</scope>
    <source>
        <tissue evidence="1">Leaf</tissue>
    </source>
</reference>
<sequence>MNQPIQEGLNEKIHNHDFFPGTWGGFQLNNLHPNNIGLHCHQKMDEQTYYH</sequence>
<accession>A0A2P2Q8X2</accession>
<organism evidence="1">
    <name type="scientific">Rhizophora mucronata</name>
    <name type="common">Asiatic mangrove</name>
    <dbReference type="NCBI Taxonomy" id="61149"/>
    <lineage>
        <taxon>Eukaryota</taxon>
        <taxon>Viridiplantae</taxon>
        <taxon>Streptophyta</taxon>
        <taxon>Embryophyta</taxon>
        <taxon>Tracheophyta</taxon>
        <taxon>Spermatophyta</taxon>
        <taxon>Magnoliopsida</taxon>
        <taxon>eudicotyledons</taxon>
        <taxon>Gunneridae</taxon>
        <taxon>Pentapetalae</taxon>
        <taxon>rosids</taxon>
        <taxon>fabids</taxon>
        <taxon>Malpighiales</taxon>
        <taxon>Rhizophoraceae</taxon>
        <taxon>Rhizophora</taxon>
    </lineage>
</organism>
<dbReference type="EMBL" id="GGEC01082845">
    <property type="protein sequence ID" value="MBX63329.1"/>
    <property type="molecule type" value="Transcribed_RNA"/>
</dbReference>